<dbReference type="Pfam" id="PF20842">
    <property type="entry name" value="Rax2_2"/>
    <property type="match status" value="1"/>
</dbReference>
<dbReference type="OrthoDB" id="2503993at2759"/>
<protein>
    <submittedName>
        <fullName evidence="6">Cortical protein marker for cell polarity-domain-containing protein</fullName>
    </submittedName>
</protein>
<gene>
    <name evidence="6" type="ORF">BJ878DRAFT_320868</name>
</gene>
<dbReference type="PANTHER" id="PTHR31778">
    <property type="entry name" value="BUD SITE SELECTION PROTEIN RAX2"/>
    <property type="match status" value="1"/>
</dbReference>
<dbReference type="Pfam" id="PF20843">
    <property type="entry name" value="Rax2_3"/>
    <property type="match status" value="1"/>
</dbReference>
<feature type="domain" description="Rax2-like third" evidence="5">
    <location>
        <begin position="385"/>
        <end position="540"/>
    </location>
</feature>
<evidence type="ECO:0000259" key="3">
    <source>
        <dbReference type="Pfam" id="PF12768"/>
    </source>
</evidence>
<keyword evidence="1" id="KW-1133">Transmembrane helix</keyword>
<feature type="domain" description="Rax2-like second" evidence="4">
    <location>
        <begin position="226"/>
        <end position="374"/>
    </location>
</feature>
<dbReference type="InterPro" id="IPR024982">
    <property type="entry name" value="Rax2-like_C"/>
</dbReference>
<evidence type="ECO:0000259" key="5">
    <source>
        <dbReference type="Pfam" id="PF20843"/>
    </source>
</evidence>
<dbReference type="PANTHER" id="PTHR31778:SF2">
    <property type="entry name" value="BUD SITE SELECTION PROTEIN RAX2"/>
    <property type="match status" value="1"/>
</dbReference>
<evidence type="ECO:0000256" key="2">
    <source>
        <dbReference type="SAM" id="SignalP"/>
    </source>
</evidence>
<keyword evidence="1" id="KW-0472">Membrane</keyword>
<dbReference type="EMBL" id="MU253822">
    <property type="protein sequence ID" value="KAG9245977.1"/>
    <property type="molecule type" value="Genomic_DNA"/>
</dbReference>
<feature type="chain" id="PRO_5040215050" evidence="2">
    <location>
        <begin position="33"/>
        <end position="1211"/>
    </location>
</feature>
<dbReference type="AlphaFoldDB" id="A0A9P7Z5Z6"/>
<evidence type="ECO:0000259" key="4">
    <source>
        <dbReference type="Pfam" id="PF20842"/>
    </source>
</evidence>
<keyword evidence="2" id="KW-0732">Signal</keyword>
<keyword evidence="7" id="KW-1185">Reference proteome</keyword>
<dbReference type="Pfam" id="PF12768">
    <property type="entry name" value="Rax2"/>
    <property type="match status" value="1"/>
</dbReference>
<evidence type="ECO:0000256" key="1">
    <source>
        <dbReference type="SAM" id="Phobius"/>
    </source>
</evidence>
<keyword evidence="1" id="KW-0812">Transmembrane</keyword>
<sequence length="1211" mass="125391">MKLYSWLSPSAERLSSMADLGLLLLLSSVARAQLTSIPSPNLDLGGLGSIILAGDYEGISLYEYEGQNEDEISTNGSQSVLSRYPNGGFVAVESADAAIRAMCPFTSNGTFHGVIVGGNFTSLGGVPSQGVAIFNPTTSTVEKLVGLSGQVSALLCDGDTVYVGGNFIGLNSTNAIAWVGTAGWTDLPFGGLNGPVTSISKASNGHIIFGGSFTGLGNATAPTLPDLQIINISGGNITSGSSSSTTGFSDPRNIVCKTNGTDEAGSTWLLADNTAGFWEASFRYGFRPTKLRLWNTHQNGRGTKTWRYTALPMNGIMNFTYIDPATKQNTSCASECPLSNDTTIEYQDFHFVNIIGMNEFRIDISAWYGSGGGLDGIELFEDDIFAYAIESFNEPNCTSIELASTSTNTGPWIVTPSQQSISDYLTAKVSDTALTSVTFQPDIKQSGNYTVNIYTPGCIQDDSCATRGRVNITLIMSSDADPVTDVIFQTNNFDKYDQLYFGQIEAGDDTFRASVILSPVAADQSIANYSIVAQRVGFSLMSASVGLNNLLEYDPSQADIDTTELTNSTFTKAGTDLGTSSEVNTLITSGSTTFVGGNFTTDTVNNVFSITGSDITALAGGGLNGAVVDMFLNGSVLYVGGQFTNTSTGGVSGLNNIASYDTSKKSWSALGAGVNGKVNSVVPLSLNVTANVPETVITLTGDFSQIMAFSSNNSQSVTGFAIWVPSKGNWLQNLPGPQWFINGQLTAAVDVPGGATLFAGSVSSSQLLANGAVALTQAGALNSLPVSIQATTSTSSLTKRATSSQNVTGVVTGLFNGTGDQQVIILGGHFTATTTNGSTVNNLIVINNQTGETTGIGLSSDLTILSLAVEGNTLFAGGSDGLITYNLATNTSPTQPPALAGGTIAVNAISVRPDSTDVYVAGSFSDAGALDCPAVCLFSTSLSQWTRPGATLSGDASVMLWASSTTMIVGGSLSISGANASLVSYNSKKQEWTAVGGAASIPGPVVVMTNANDDASSLWVAGTATNGSTFLMKSSGDSWTPVGAGLGAGTVIRGLQLFEVTEDHAKSDLVSSGEVLMISGALVLDNFGNASSALYNGTTFQPFALTTSSSGGGGSLSQSISSQQTTLTNTGGHVKVGYIILIGLAISLGIIFLLVLAGIIAERIRIKRQGYIPAPTSSYDRGAAMSRMPPQQLFGSIGQSRSGIEKQSTLI</sequence>
<feature type="domain" description="Rax2-like C-terminal" evidence="3">
    <location>
        <begin position="882"/>
        <end position="1127"/>
    </location>
</feature>
<feature type="transmembrane region" description="Helical" evidence="1">
    <location>
        <begin position="1136"/>
        <end position="1161"/>
    </location>
</feature>
<dbReference type="Proteomes" id="UP000887226">
    <property type="component" value="Unassembled WGS sequence"/>
</dbReference>
<dbReference type="InterPro" id="IPR011043">
    <property type="entry name" value="Gal_Oxase/kelch_b-propeller"/>
</dbReference>
<dbReference type="InterPro" id="IPR048266">
    <property type="entry name" value="Rax2-like_second"/>
</dbReference>
<evidence type="ECO:0000313" key="7">
    <source>
        <dbReference type="Proteomes" id="UP000887226"/>
    </source>
</evidence>
<dbReference type="SUPFAM" id="SSF50965">
    <property type="entry name" value="Galactose oxidase, central domain"/>
    <property type="match status" value="1"/>
</dbReference>
<dbReference type="InterPro" id="IPR048265">
    <property type="entry name" value="Rax2-like_third"/>
</dbReference>
<comment type="caution">
    <text evidence="6">The sequence shown here is derived from an EMBL/GenBank/DDBJ whole genome shotgun (WGS) entry which is preliminary data.</text>
</comment>
<proteinExistence type="predicted"/>
<dbReference type="GO" id="GO:1902929">
    <property type="term" value="C:plasma membrane of growing cell tip"/>
    <property type="evidence" value="ECO:0007669"/>
    <property type="project" value="TreeGrafter"/>
</dbReference>
<feature type="signal peptide" evidence="2">
    <location>
        <begin position="1"/>
        <end position="32"/>
    </location>
</feature>
<organism evidence="6 7">
    <name type="scientific">Calycina marina</name>
    <dbReference type="NCBI Taxonomy" id="1763456"/>
    <lineage>
        <taxon>Eukaryota</taxon>
        <taxon>Fungi</taxon>
        <taxon>Dikarya</taxon>
        <taxon>Ascomycota</taxon>
        <taxon>Pezizomycotina</taxon>
        <taxon>Leotiomycetes</taxon>
        <taxon>Helotiales</taxon>
        <taxon>Pezizellaceae</taxon>
        <taxon>Calycina</taxon>
    </lineage>
</organism>
<accession>A0A9P7Z5Z6</accession>
<name>A0A9P7Z5Z6_9HELO</name>
<evidence type="ECO:0000313" key="6">
    <source>
        <dbReference type="EMBL" id="KAG9245977.1"/>
    </source>
</evidence>
<reference evidence="6" key="1">
    <citation type="journal article" date="2021" name="IMA Fungus">
        <title>Genomic characterization of three marine fungi, including Emericellopsis atlantica sp. nov. with signatures of a generalist lifestyle and marine biomass degradation.</title>
        <authorList>
            <person name="Hagestad O.C."/>
            <person name="Hou L."/>
            <person name="Andersen J.H."/>
            <person name="Hansen E.H."/>
            <person name="Altermark B."/>
            <person name="Li C."/>
            <person name="Kuhnert E."/>
            <person name="Cox R.J."/>
            <person name="Crous P.W."/>
            <person name="Spatafora J.W."/>
            <person name="Lail K."/>
            <person name="Amirebrahimi M."/>
            <person name="Lipzen A."/>
            <person name="Pangilinan J."/>
            <person name="Andreopoulos W."/>
            <person name="Hayes R.D."/>
            <person name="Ng V."/>
            <person name="Grigoriev I.V."/>
            <person name="Jackson S.A."/>
            <person name="Sutton T.D.S."/>
            <person name="Dobson A.D.W."/>
            <person name="Rama T."/>
        </authorList>
    </citation>
    <scope>NUCLEOTIDE SEQUENCE</scope>
    <source>
        <strain evidence="6">TRa3180A</strain>
    </source>
</reference>